<dbReference type="EMBL" id="PYGC01000007">
    <property type="protein sequence ID" value="PSK81951.1"/>
    <property type="molecule type" value="Genomic_DNA"/>
</dbReference>
<sequence length="964" mass="110691">MRRFFVVFILLISSLTSYGQYYVNGQDPASIHWGQINTPNFQVIYPDDFEQKAQQVAYILEKVYGYASETLQHQPRKISVILHTKTVHANGFAAWAPARVEMFPTPSQDIYPQKWLEQLAIHEFRHVVQIDKIGEELPGIFKVILGQQAAAAVVGAYLPFWFLEGDAVSTETTLSHAGRGRLPSFEMPLRAQVLQKKIYSYDKAYLGSFKNFIPDHYELGYQLVAGARSRYGADVWAGVLDRVARQPLSLTAFDKGLKLATGKNKIGMYHEIFNGLKAKWQHQDSLNELTPVQVLSAKPKYFTSYRYPYYVNDSTVVALKTSIDDIDRFVLIEPNGKEHKLVAPGPWFRESVTYGNNRIYWVEQKSDVRWQHREFSLLRVYDINRGMVWQRRYQVKVLAPSVSKNGKQLCAVKVGSENQSSIVLLSPENGDIIKSFPAPDGQLFLTPSWSQDGKHIFTVVLGDKGKTLAELNVATGKLKTLMPFSYVEIRRPVQQGNYLFYASAQTGIDNIFALDLKTGENFQVTSSRFGIRDIQFSPNGKKLLYADYSANGFRAVQANEKSLLWKSSPQQEEVHMEPAQTIARQGPGAVQLDEPDSALYPSTKYSKLGHLFNIHSWAPVYVNTTDYTIHPGVSIMSQNKLSSMIAQFGYDYSVNDKEGKWYANLEYEGWFPIFKLETSFGKQKSQYYQVTNYTNQAGQVVRSDTSLVDFSWNQWNIDLDARIPLDLSRGKWYRLLQPEAKMEFTGIQHNSTTPSQFFSGSIVPITYRLYFHNLLRQSMRDLQPRWGQIVDFSFRHTPFGNLDYGTAWSAEGYEYLPGFFRHHGIRVYGGYQRKELSATGNMLSDLILYPRGYKSFSNRQLFTLRTDYTLPLLYPDWNLGRWIYLKRINLRGFYDYGWTEALASQNNQTINYNFSFQSYGAEVTTNCHFLRFKAPANLGVRYSYMPDLNDYRFDVLFSINFSAL</sequence>
<evidence type="ECO:0000313" key="1">
    <source>
        <dbReference type="EMBL" id="PSK81951.1"/>
    </source>
</evidence>
<comment type="caution">
    <text evidence="1">The sequence shown here is derived from an EMBL/GenBank/DDBJ whole genome shotgun (WGS) entry which is preliminary data.</text>
</comment>
<protein>
    <recommendedName>
        <fullName evidence="3">WD40 repeat protein</fullName>
    </recommendedName>
</protein>
<organism evidence="1 2">
    <name type="scientific">Prolixibacter denitrificans</name>
    <dbReference type="NCBI Taxonomy" id="1541063"/>
    <lineage>
        <taxon>Bacteria</taxon>
        <taxon>Pseudomonadati</taxon>
        <taxon>Bacteroidota</taxon>
        <taxon>Bacteroidia</taxon>
        <taxon>Marinilabiliales</taxon>
        <taxon>Prolixibacteraceae</taxon>
        <taxon>Prolixibacter</taxon>
    </lineage>
</organism>
<accession>A0A2P8CAG4</accession>
<evidence type="ECO:0008006" key="3">
    <source>
        <dbReference type="Google" id="ProtNLM"/>
    </source>
</evidence>
<dbReference type="Proteomes" id="UP000240621">
    <property type="component" value="Unassembled WGS sequence"/>
</dbReference>
<dbReference type="RefSeq" id="WP_106542759.1">
    <property type="nucleotide sequence ID" value="NZ_BLAU01000001.1"/>
</dbReference>
<proteinExistence type="predicted"/>
<name>A0A2P8CAG4_9BACT</name>
<reference evidence="1 2" key="1">
    <citation type="submission" date="2018-03" db="EMBL/GenBank/DDBJ databases">
        <title>Genomic Encyclopedia of Archaeal and Bacterial Type Strains, Phase II (KMG-II): from individual species to whole genera.</title>
        <authorList>
            <person name="Goeker M."/>
        </authorList>
    </citation>
    <scope>NUCLEOTIDE SEQUENCE [LARGE SCALE GENOMIC DNA]</scope>
    <source>
        <strain evidence="1 2">DSM 27267</strain>
    </source>
</reference>
<evidence type="ECO:0000313" key="2">
    <source>
        <dbReference type="Proteomes" id="UP000240621"/>
    </source>
</evidence>
<dbReference type="SUPFAM" id="SSF82171">
    <property type="entry name" value="DPP6 N-terminal domain-like"/>
    <property type="match status" value="1"/>
</dbReference>
<gene>
    <name evidence="1" type="ORF">CLV93_10761</name>
</gene>
<dbReference type="AlphaFoldDB" id="A0A2P8CAG4"/>
<dbReference type="Gene3D" id="2.120.10.30">
    <property type="entry name" value="TolB, C-terminal domain"/>
    <property type="match status" value="1"/>
</dbReference>
<dbReference type="OrthoDB" id="9799878at2"/>
<dbReference type="InterPro" id="IPR011042">
    <property type="entry name" value="6-blade_b-propeller_TolB-like"/>
</dbReference>